<evidence type="ECO:0000313" key="3">
    <source>
        <dbReference type="Proteomes" id="UP000176998"/>
    </source>
</evidence>
<evidence type="ECO:0000256" key="1">
    <source>
        <dbReference type="SAM" id="MobiDB-lite"/>
    </source>
</evidence>
<evidence type="ECO:0000313" key="2">
    <source>
        <dbReference type="EMBL" id="OHF03846.1"/>
    </source>
</evidence>
<dbReference type="GeneID" id="34553875"/>
<protein>
    <submittedName>
        <fullName evidence="2">Uncharacterized protein</fullName>
    </submittedName>
</protein>
<feature type="region of interest" description="Disordered" evidence="1">
    <location>
        <begin position="21"/>
        <end position="43"/>
    </location>
</feature>
<name>A0A1G4BRC7_9PEZI</name>
<dbReference type="EMBL" id="MJBS01000004">
    <property type="protein sequence ID" value="OHF03846.1"/>
    <property type="molecule type" value="Genomic_DNA"/>
</dbReference>
<reference evidence="2 3" key="1">
    <citation type="submission" date="2016-09" db="EMBL/GenBank/DDBJ databases">
        <authorList>
            <person name="Capua I."/>
            <person name="De Benedictis P."/>
            <person name="Joannis T."/>
            <person name="Lombin L.H."/>
            <person name="Cattoli G."/>
        </authorList>
    </citation>
    <scope>NUCLEOTIDE SEQUENCE [LARGE SCALE GENOMIC DNA]</scope>
    <source>
        <strain evidence="2 3">IMI 309357</strain>
    </source>
</reference>
<dbReference type="AlphaFoldDB" id="A0A1G4BRC7"/>
<comment type="caution">
    <text evidence="2">The sequence shown here is derived from an EMBL/GenBank/DDBJ whole genome shotgun (WGS) entry which is preliminary data.</text>
</comment>
<keyword evidence="3" id="KW-1185">Reference proteome</keyword>
<sequence length="43" mass="4594">MIPSCCDDDACQGWTALDSQLVSAQSPPRDTTNHSWPRSASSA</sequence>
<dbReference type="Proteomes" id="UP000176998">
    <property type="component" value="Unassembled WGS sequence"/>
</dbReference>
<gene>
    <name evidence="2" type="ORF">CORC01_00708</name>
</gene>
<dbReference type="RefSeq" id="XP_022480982.1">
    <property type="nucleotide sequence ID" value="XM_022612365.1"/>
</dbReference>
<proteinExistence type="predicted"/>
<accession>A0A1G4BRC7</accession>
<organism evidence="2 3">
    <name type="scientific">Colletotrichum orchidophilum</name>
    <dbReference type="NCBI Taxonomy" id="1209926"/>
    <lineage>
        <taxon>Eukaryota</taxon>
        <taxon>Fungi</taxon>
        <taxon>Dikarya</taxon>
        <taxon>Ascomycota</taxon>
        <taxon>Pezizomycotina</taxon>
        <taxon>Sordariomycetes</taxon>
        <taxon>Hypocreomycetidae</taxon>
        <taxon>Glomerellales</taxon>
        <taxon>Glomerellaceae</taxon>
        <taxon>Colletotrichum</taxon>
    </lineage>
</organism>